<dbReference type="STRING" id="69771.A0A1V6PBV2"/>
<evidence type="ECO:0000259" key="2">
    <source>
        <dbReference type="PROSITE" id="PS51021"/>
    </source>
</evidence>
<feature type="compositionally biased region" description="Polar residues" evidence="1">
    <location>
        <begin position="314"/>
        <end position="343"/>
    </location>
</feature>
<dbReference type="InterPro" id="IPR004148">
    <property type="entry name" value="BAR_dom"/>
</dbReference>
<feature type="region of interest" description="Disordered" evidence="1">
    <location>
        <begin position="282"/>
        <end position="431"/>
    </location>
</feature>
<organism evidence="3 4">
    <name type="scientific">Penicillium decumbens</name>
    <dbReference type="NCBI Taxonomy" id="69771"/>
    <lineage>
        <taxon>Eukaryota</taxon>
        <taxon>Fungi</taxon>
        <taxon>Dikarya</taxon>
        <taxon>Ascomycota</taxon>
        <taxon>Pezizomycotina</taxon>
        <taxon>Eurotiomycetes</taxon>
        <taxon>Eurotiomycetidae</taxon>
        <taxon>Eurotiales</taxon>
        <taxon>Aspergillaceae</taxon>
        <taxon>Penicillium</taxon>
    </lineage>
</organism>
<feature type="domain" description="BAR" evidence="2">
    <location>
        <begin position="15"/>
        <end position="237"/>
    </location>
</feature>
<feature type="compositionally biased region" description="Polar residues" evidence="1">
    <location>
        <begin position="371"/>
        <end position="396"/>
    </location>
</feature>
<dbReference type="EMBL" id="MDYL01000011">
    <property type="protein sequence ID" value="OQD74283.1"/>
    <property type="molecule type" value="Genomic_DNA"/>
</dbReference>
<dbReference type="SUPFAM" id="SSF103657">
    <property type="entry name" value="BAR/IMD domain-like"/>
    <property type="match status" value="1"/>
</dbReference>
<evidence type="ECO:0000313" key="3">
    <source>
        <dbReference type="EMBL" id="OQD74283.1"/>
    </source>
</evidence>
<dbReference type="InterPro" id="IPR027267">
    <property type="entry name" value="AH/BAR_dom_sf"/>
</dbReference>
<dbReference type="AlphaFoldDB" id="A0A1V6PBV2"/>
<reference evidence="4" key="1">
    <citation type="journal article" date="2017" name="Nat. Microbiol.">
        <title>Global analysis of biosynthetic gene clusters reveals vast potential of secondary metabolite production in Penicillium species.</title>
        <authorList>
            <person name="Nielsen J.C."/>
            <person name="Grijseels S."/>
            <person name="Prigent S."/>
            <person name="Ji B."/>
            <person name="Dainat J."/>
            <person name="Nielsen K.F."/>
            <person name="Frisvad J.C."/>
            <person name="Workman M."/>
            <person name="Nielsen J."/>
        </authorList>
    </citation>
    <scope>NUCLEOTIDE SEQUENCE [LARGE SCALE GENOMIC DNA]</scope>
    <source>
        <strain evidence="4">IBT 11843</strain>
    </source>
</reference>
<evidence type="ECO:0000313" key="4">
    <source>
        <dbReference type="Proteomes" id="UP000191522"/>
    </source>
</evidence>
<comment type="caution">
    <text evidence="3">The sequence shown here is derived from an EMBL/GenBank/DDBJ whole genome shotgun (WGS) entry which is preliminary data.</text>
</comment>
<dbReference type="Pfam" id="PF03114">
    <property type="entry name" value="BAR"/>
    <property type="match status" value="1"/>
</dbReference>
<protein>
    <recommendedName>
        <fullName evidence="2">BAR domain-containing protein</fullName>
    </recommendedName>
</protein>
<sequence length="431" mass="48653">MLMNKRIGRFKQWAGERMGGEVKTNQSDDFKAMETEMGVRHEGVDRIHKSMTGYVKAISKRHEGDDKEKTLPVAHLGSSMVSHGEDFDGNSEYGQCLIMYGRTEERIARIQERYIAQATSGWLESLERSLTQMKDYQTARKKLDSRRLAYDSSLAKIQKVKKEDFRVEEELRSQKAKYEEASDDVLRRMQDIKDAEVDSVMDMGTFLEAQLEYHERCREALLQLKNEWPDRSGQGPSPSRRANRVRSNTANSYSERYDPLQEELASVTEGRSAVRPGRTIMTESPARELYPPSSAFPRGTIKRTPTFEGPAQLRQEQSPPRSQWTQRATSDSLFTRRNSTQFPNGRLPIDPYADSEEVSSYGRSSPEHSYGNRSDSPATSHGSVASRRPSATTLSTAGLAKKAPPPPPPCRSKKPPPPPPMKRSLMTASDA</sequence>
<dbReference type="OrthoDB" id="14167at2759"/>
<proteinExistence type="predicted"/>
<name>A0A1V6PBV2_PENDC</name>
<feature type="region of interest" description="Disordered" evidence="1">
    <location>
        <begin position="228"/>
        <end position="259"/>
    </location>
</feature>
<gene>
    <name evidence="3" type="ORF">PENDEC_c011G00465</name>
</gene>
<dbReference type="OMA" id="KSMTSYV"/>
<evidence type="ECO:0000256" key="1">
    <source>
        <dbReference type="SAM" id="MobiDB-lite"/>
    </source>
</evidence>
<feature type="compositionally biased region" description="Pro residues" evidence="1">
    <location>
        <begin position="403"/>
        <end position="421"/>
    </location>
</feature>
<feature type="compositionally biased region" description="Polar residues" evidence="1">
    <location>
        <begin position="245"/>
        <end position="254"/>
    </location>
</feature>
<keyword evidence="4" id="KW-1185">Reference proteome</keyword>
<dbReference type="Gene3D" id="1.20.1270.60">
    <property type="entry name" value="Arfaptin homology (AH) domain/BAR domain"/>
    <property type="match status" value="1"/>
</dbReference>
<dbReference type="Proteomes" id="UP000191522">
    <property type="component" value="Unassembled WGS sequence"/>
</dbReference>
<dbReference type="GO" id="GO:0005737">
    <property type="term" value="C:cytoplasm"/>
    <property type="evidence" value="ECO:0007669"/>
    <property type="project" value="InterPro"/>
</dbReference>
<accession>A0A1V6PBV2</accession>
<dbReference type="SMART" id="SM00721">
    <property type="entry name" value="BAR"/>
    <property type="match status" value="1"/>
</dbReference>
<dbReference type="PROSITE" id="PS51021">
    <property type="entry name" value="BAR"/>
    <property type="match status" value="1"/>
</dbReference>